<keyword evidence="1" id="KW-0812">Transmembrane</keyword>
<evidence type="ECO:0000313" key="3">
    <source>
        <dbReference type="Proteomes" id="UP000290407"/>
    </source>
</evidence>
<gene>
    <name evidence="2" type="ORF">EQG79_23035</name>
</gene>
<keyword evidence="1" id="KW-0472">Membrane</keyword>
<organism evidence="2 3">
    <name type="scientific">Spirosoma sordidisoli</name>
    <dbReference type="NCBI Taxonomy" id="2502893"/>
    <lineage>
        <taxon>Bacteria</taxon>
        <taxon>Pseudomonadati</taxon>
        <taxon>Bacteroidota</taxon>
        <taxon>Cytophagia</taxon>
        <taxon>Cytophagales</taxon>
        <taxon>Cytophagaceae</taxon>
        <taxon>Spirosoma</taxon>
    </lineage>
</organism>
<dbReference type="EMBL" id="SBLB01000007">
    <property type="protein sequence ID" value="RYC67588.1"/>
    <property type="molecule type" value="Genomic_DNA"/>
</dbReference>
<dbReference type="AlphaFoldDB" id="A0A4V1RVQ5"/>
<sequence length="64" mass="7151">MKSTTWLIMASIGLFAIAAALSVVTLVNTYLKRGVIDWSNVVISLLFSLAAYRMYTRLKRPTGR</sequence>
<dbReference type="Proteomes" id="UP000290407">
    <property type="component" value="Unassembled WGS sequence"/>
</dbReference>
<proteinExistence type="predicted"/>
<dbReference type="RefSeq" id="WP_129604547.1">
    <property type="nucleotide sequence ID" value="NZ_SBLB01000007.1"/>
</dbReference>
<keyword evidence="1" id="KW-1133">Transmembrane helix</keyword>
<reference evidence="2 3" key="1">
    <citation type="submission" date="2019-01" db="EMBL/GenBank/DDBJ databases">
        <title>Spirosoma flava sp. nov., a propanil-degrading bacterium isolated from herbicide-contaminated soil.</title>
        <authorList>
            <person name="Zhang L."/>
            <person name="Jiang J.-D."/>
        </authorList>
    </citation>
    <scope>NUCLEOTIDE SEQUENCE [LARGE SCALE GENOMIC DNA]</scope>
    <source>
        <strain evidence="2 3">TY50</strain>
    </source>
</reference>
<keyword evidence="3" id="KW-1185">Reference proteome</keyword>
<name>A0A4V1RVQ5_9BACT</name>
<protein>
    <submittedName>
        <fullName evidence="2">Uncharacterized protein</fullName>
    </submittedName>
</protein>
<comment type="caution">
    <text evidence="2">The sequence shown here is derived from an EMBL/GenBank/DDBJ whole genome shotgun (WGS) entry which is preliminary data.</text>
</comment>
<evidence type="ECO:0000313" key="2">
    <source>
        <dbReference type="EMBL" id="RYC67588.1"/>
    </source>
</evidence>
<feature type="transmembrane region" description="Helical" evidence="1">
    <location>
        <begin position="38"/>
        <end position="55"/>
    </location>
</feature>
<evidence type="ECO:0000256" key="1">
    <source>
        <dbReference type="SAM" id="Phobius"/>
    </source>
</evidence>
<accession>A0A4V1RVQ5</accession>